<feature type="active site" description="Proton acceptor" evidence="9">
    <location>
        <position position="94"/>
    </location>
</feature>
<evidence type="ECO:0000259" key="14">
    <source>
        <dbReference type="PROSITE" id="PS50011"/>
    </source>
</evidence>
<dbReference type="InterPro" id="IPR000719">
    <property type="entry name" value="Prot_kinase_dom"/>
</dbReference>
<proteinExistence type="inferred from homology"/>
<dbReference type="Proteomes" id="UP000267096">
    <property type="component" value="Unassembled WGS sequence"/>
</dbReference>
<evidence type="ECO:0000256" key="11">
    <source>
        <dbReference type="PIRSR" id="PIRSR630616-3"/>
    </source>
</evidence>
<evidence type="ECO:0000256" key="1">
    <source>
        <dbReference type="ARBA" id="ARBA00001946"/>
    </source>
</evidence>
<dbReference type="SUPFAM" id="SSF56112">
    <property type="entry name" value="Protein kinase-like (PK-like)"/>
    <property type="match status" value="1"/>
</dbReference>
<feature type="binding site" evidence="10">
    <location>
        <begin position="49"/>
        <end position="51"/>
    </location>
    <ligand>
        <name>ATP</name>
        <dbReference type="ChEBI" id="CHEBI:30616"/>
    </ligand>
</feature>
<keyword evidence="3 12" id="KW-0808">Transferase</keyword>
<organism evidence="17">
    <name type="scientific">Anisakis simplex</name>
    <name type="common">Herring worm</name>
    <dbReference type="NCBI Taxonomy" id="6269"/>
    <lineage>
        <taxon>Eukaryota</taxon>
        <taxon>Metazoa</taxon>
        <taxon>Ecdysozoa</taxon>
        <taxon>Nematoda</taxon>
        <taxon>Chromadorea</taxon>
        <taxon>Rhabditida</taxon>
        <taxon>Spirurina</taxon>
        <taxon>Ascaridomorpha</taxon>
        <taxon>Ascaridoidea</taxon>
        <taxon>Anisakidae</taxon>
        <taxon>Anisakis</taxon>
        <taxon>Anisakis simplex complex</taxon>
    </lineage>
</organism>
<dbReference type="GO" id="GO:0005524">
    <property type="term" value="F:ATP binding"/>
    <property type="evidence" value="ECO:0007669"/>
    <property type="project" value="UniProtKB-UniRule"/>
</dbReference>
<evidence type="ECO:0000256" key="6">
    <source>
        <dbReference type="ARBA" id="ARBA00022840"/>
    </source>
</evidence>
<keyword evidence="13" id="KW-0472">Membrane</keyword>
<dbReference type="InterPro" id="IPR030616">
    <property type="entry name" value="Aur-like"/>
</dbReference>
<evidence type="ECO:0000256" key="10">
    <source>
        <dbReference type="PIRSR" id="PIRSR630616-2"/>
    </source>
</evidence>
<dbReference type="EC" id="2.7.11.1" evidence="12"/>
<evidence type="ECO:0000256" key="5">
    <source>
        <dbReference type="ARBA" id="ARBA00022777"/>
    </source>
</evidence>
<dbReference type="FunFam" id="1.10.510.10:FF:000571">
    <property type="entry name" value="Maternal embryonic leucine zipper kinase"/>
    <property type="match status" value="1"/>
</dbReference>
<keyword evidence="13" id="KW-1133">Transmembrane helix</keyword>
<comment type="cofactor">
    <cofactor evidence="1">
        <name>Mg(2+)</name>
        <dbReference type="ChEBI" id="CHEBI:18420"/>
    </cofactor>
</comment>
<keyword evidence="2 12" id="KW-0723">Serine/threonine-protein kinase</keyword>
<evidence type="ECO:0000313" key="17">
    <source>
        <dbReference type="WBParaSite" id="ASIM_0001294301-mRNA-1"/>
    </source>
</evidence>
<comment type="catalytic activity">
    <reaction evidence="8 12">
        <text>L-seryl-[protein] + ATP = O-phospho-L-seryl-[protein] + ADP + H(+)</text>
        <dbReference type="Rhea" id="RHEA:17989"/>
        <dbReference type="Rhea" id="RHEA-COMP:9863"/>
        <dbReference type="Rhea" id="RHEA-COMP:11604"/>
        <dbReference type="ChEBI" id="CHEBI:15378"/>
        <dbReference type="ChEBI" id="CHEBI:29999"/>
        <dbReference type="ChEBI" id="CHEBI:30616"/>
        <dbReference type="ChEBI" id="CHEBI:83421"/>
        <dbReference type="ChEBI" id="CHEBI:456216"/>
        <dbReference type="EC" id="2.7.11.1"/>
    </reaction>
</comment>
<evidence type="ECO:0000256" key="13">
    <source>
        <dbReference type="SAM" id="Phobius"/>
    </source>
</evidence>
<evidence type="ECO:0000256" key="8">
    <source>
        <dbReference type="ARBA" id="ARBA00048679"/>
    </source>
</evidence>
<dbReference type="FunFam" id="3.30.200.20:FF:000042">
    <property type="entry name" value="Aurora kinase A"/>
    <property type="match status" value="1"/>
</dbReference>
<keyword evidence="16" id="KW-1185">Reference proteome</keyword>
<dbReference type="InterPro" id="IPR011009">
    <property type="entry name" value="Kinase-like_dom_sf"/>
</dbReference>
<dbReference type="Pfam" id="PF00069">
    <property type="entry name" value="Pkinase"/>
    <property type="match status" value="1"/>
</dbReference>
<gene>
    <name evidence="15" type="ORF">ASIM_LOCUS12409</name>
</gene>
<reference evidence="17" key="1">
    <citation type="submission" date="2017-02" db="UniProtKB">
        <authorList>
            <consortium name="WormBaseParasite"/>
        </authorList>
    </citation>
    <scope>IDENTIFICATION</scope>
</reference>
<comment type="similarity">
    <text evidence="12">Belongs to the protein kinase superfamily. Ser/Thr protein kinase family. Aurora subfamily.</text>
</comment>
<dbReference type="PROSITE" id="PS50011">
    <property type="entry name" value="PROTEIN_KINASE_DOM"/>
    <property type="match status" value="1"/>
</dbReference>
<dbReference type="AlphaFoldDB" id="A0A0M3JX84"/>
<evidence type="ECO:0000256" key="4">
    <source>
        <dbReference type="ARBA" id="ARBA00022741"/>
    </source>
</evidence>
<dbReference type="InterPro" id="IPR008271">
    <property type="entry name" value="Ser/Thr_kinase_AS"/>
</dbReference>
<dbReference type="CDD" id="cd14007">
    <property type="entry name" value="STKc_Aurora"/>
    <property type="match status" value="1"/>
</dbReference>
<dbReference type="WBParaSite" id="ASIM_0001294301-mRNA-1">
    <property type="protein sequence ID" value="ASIM_0001294301-mRNA-1"/>
    <property type="gene ID" value="ASIM_0001294301"/>
</dbReference>
<dbReference type="PROSITE" id="PS00108">
    <property type="entry name" value="PROTEIN_KINASE_ST"/>
    <property type="match status" value="1"/>
</dbReference>
<name>A0A0M3JX84_ANISI</name>
<keyword evidence="5 12" id="KW-0418">Kinase</keyword>
<dbReference type="PANTHER" id="PTHR24350">
    <property type="entry name" value="SERINE/THREONINE-PROTEIN KINASE IAL-RELATED"/>
    <property type="match status" value="1"/>
</dbReference>
<reference evidence="15 16" key="2">
    <citation type="submission" date="2018-11" db="EMBL/GenBank/DDBJ databases">
        <authorList>
            <consortium name="Pathogen Informatics"/>
        </authorList>
    </citation>
    <scope>NUCLEOTIDE SEQUENCE [LARGE SCALE GENOMIC DNA]</scope>
</reference>
<keyword evidence="4 10" id="KW-0547">Nucleotide-binding</keyword>
<feature type="transmembrane region" description="Helical" evidence="13">
    <location>
        <begin position="200"/>
        <end position="223"/>
    </location>
</feature>
<dbReference type="GO" id="GO:0004674">
    <property type="term" value="F:protein serine/threonine kinase activity"/>
    <property type="evidence" value="ECO:0007669"/>
    <property type="project" value="UniProtKB-KW"/>
</dbReference>
<evidence type="ECO:0000313" key="15">
    <source>
        <dbReference type="EMBL" id="VDK47316.1"/>
    </source>
</evidence>
<dbReference type="OrthoDB" id="346907at2759"/>
<evidence type="ECO:0000256" key="9">
    <source>
        <dbReference type="PIRSR" id="PIRSR630616-1"/>
    </source>
</evidence>
<evidence type="ECO:0000313" key="16">
    <source>
        <dbReference type="Proteomes" id="UP000267096"/>
    </source>
</evidence>
<feature type="binding site" evidence="10">
    <location>
        <position position="112"/>
    </location>
    <ligand>
        <name>ATP</name>
        <dbReference type="ChEBI" id="CHEBI:30616"/>
    </ligand>
</feature>
<comment type="catalytic activity">
    <reaction evidence="7 12">
        <text>L-threonyl-[protein] + ATP = O-phospho-L-threonyl-[protein] + ADP + H(+)</text>
        <dbReference type="Rhea" id="RHEA:46608"/>
        <dbReference type="Rhea" id="RHEA-COMP:11060"/>
        <dbReference type="Rhea" id="RHEA-COMP:11605"/>
        <dbReference type="ChEBI" id="CHEBI:15378"/>
        <dbReference type="ChEBI" id="CHEBI:30013"/>
        <dbReference type="ChEBI" id="CHEBI:30616"/>
        <dbReference type="ChEBI" id="CHEBI:61977"/>
        <dbReference type="ChEBI" id="CHEBI:456216"/>
        <dbReference type="EC" id="2.7.11.1"/>
    </reaction>
</comment>
<protein>
    <recommendedName>
        <fullName evidence="12">Aurora kinase</fullName>
        <ecNumber evidence="12">2.7.11.1</ecNumber>
    </recommendedName>
</protein>
<feature type="binding site" evidence="10">
    <location>
        <begin position="98"/>
        <end position="99"/>
    </location>
    <ligand>
        <name>ATP</name>
        <dbReference type="ChEBI" id="CHEBI:30616"/>
    </ligand>
</feature>
<evidence type="ECO:0000256" key="2">
    <source>
        <dbReference type="ARBA" id="ARBA00022527"/>
    </source>
</evidence>
<feature type="domain" description="Protein kinase" evidence="14">
    <location>
        <begin position="1"/>
        <end position="222"/>
    </location>
</feature>
<accession>A0A0M3JX84</accession>
<evidence type="ECO:0000256" key="3">
    <source>
        <dbReference type="ARBA" id="ARBA00022679"/>
    </source>
</evidence>
<sequence length="225" mass="26091">MIKKSQIVEHKMERQLRREIEIHSRLRHHNIIRFYNYFDDENHIYMILEYALQGSVFSRLCKTQRFSEDYAAQLIVQLVDALKYCHSNNVIHRDIKPENLLLGSDGELKMGDFGWSVHTVTSRRTFCGTTAYLAPEIVMKKGYNEKVDLWCVGVLCYELIVGHPPFISDSVQNTFRLIKRISFDFPSHVSSLARDLITKVINSLSVLEPFAMFILVTTAGLLLSY</sequence>
<evidence type="ECO:0000256" key="12">
    <source>
        <dbReference type="RuleBase" id="RU367134"/>
    </source>
</evidence>
<dbReference type="Gene3D" id="1.10.510.10">
    <property type="entry name" value="Transferase(Phosphotransferase) domain 1"/>
    <property type="match status" value="1"/>
</dbReference>
<keyword evidence="6 10" id="KW-0067">ATP-binding</keyword>
<dbReference type="SMART" id="SM00220">
    <property type="entry name" value="S_TKc"/>
    <property type="match status" value="1"/>
</dbReference>
<feature type="cross-link" description="Glycyl lysine isopeptide (Lys-Gly) (interchain with G-Cter in SUMO2)" evidence="11">
    <location>
        <position position="96"/>
    </location>
</feature>
<keyword evidence="13" id="KW-0812">Transmembrane</keyword>
<evidence type="ECO:0000256" key="7">
    <source>
        <dbReference type="ARBA" id="ARBA00047899"/>
    </source>
</evidence>
<dbReference type="EMBL" id="UYRR01031183">
    <property type="protein sequence ID" value="VDK47316.1"/>
    <property type="molecule type" value="Genomic_DNA"/>
</dbReference>